<feature type="compositionally biased region" description="Polar residues" evidence="4">
    <location>
        <begin position="341"/>
        <end position="357"/>
    </location>
</feature>
<evidence type="ECO:0000313" key="8">
    <source>
        <dbReference type="Proteomes" id="UP000256977"/>
    </source>
</evidence>
<dbReference type="InterPro" id="IPR010982">
    <property type="entry name" value="Lambda_DNA-bd_dom_sf"/>
</dbReference>
<accession>A0A3D9IBE5</accession>
<dbReference type="Pfam" id="PF13377">
    <property type="entry name" value="Peripla_BP_3"/>
    <property type="match status" value="1"/>
</dbReference>
<keyword evidence="3" id="KW-0804">Transcription</keyword>
<dbReference type="Proteomes" id="UP000256977">
    <property type="component" value="Unassembled WGS sequence"/>
</dbReference>
<dbReference type="PANTHER" id="PTHR30146:SF109">
    <property type="entry name" value="HTH-TYPE TRANSCRIPTIONAL REGULATOR GALS"/>
    <property type="match status" value="1"/>
</dbReference>
<dbReference type="Pfam" id="PF00356">
    <property type="entry name" value="LacI"/>
    <property type="match status" value="1"/>
</dbReference>
<name>A0A3D9IBE5_9BACL</name>
<organism evidence="7 8">
    <name type="scientific">Cohnella phaseoli</name>
    <dbReference type="NCBI Taxonomy" id="456490"/>
    <lineage>
        <taxon>Bacteria</taxon>
        <taxon>Bacillati</taxon>
        <taxon>Bacillota</taxon>
        <taxon>Bacilli</taxon>
        <taxon>Bacillales</taxon>
        <taxon>Paenibacillaceae</taxon>
        <taxon>Cohnella</taxon>
    </lineage>
</organism>
<keyword evidence="2" id="KW-0238">DNA-binding</keyword>
<feature type="domain" description="HTH lacI-type" evidence="5">
    <location>
        <begin position="14"/>
        <end position="53"/>
    </location>
</feature>
<gene>
    <name evidence="7" type="ORF">DFP98_13214</name>
</gene>
<feature type="domain" description="Transcriptional regulator LacI/GalR-like sensor" evidence="6">
    <location>
        <begin position="171"/>
        <end position="326"/>
    </location>
</feature>
<dbReference type="PANTHER" id="PTHR30146">
    <property type="entry name" value="LACI-RELATED TRANSCRIPTIONAL REPRESSOR"/>
    <property type="match status" value="1"/>
</dbReference>
<dbReference type="OrthoDB" id="43195at2"/>
<dbReference type="InterPro" id="IPR000843">
    <property type="entry name" value="HTH_LacI"/>
</dbReference>
<dbReference type="SUPFAM" id="SSF47413">
    <property type="entry name" value="lambda repressor-like DNA-binding domains"/>
    <property type="match status" value="1"/>
</dbReference>
<dbReference type="InterPro" id="IPR046335">
    <property type="entry name" value="LacI/GalR-like_sensor"/>
</dbReference>
<dbReference type="SUPFAM" id="SSF53822">
    <property type="entry name" value="Periplasmic binding protein-like I"/>
    <property type="match status" value="1"/>
</dbReference>
<dbReference type="GO" id="GO:0000976">
    <property type="term" value="F:transcription cis-regulatory region binding"/>
    <property type="evidence" value="ECO:0007669"/>
    <property type="project" value="TreeGrafter"/>
</dbReference>
<sequence>MNTKFGPSRKPGVKKIADKTGFSPATVSLVLNNKGTFTEETKHAIRQAYTELSHDLAVSEGKPFVRLLIEETIAVHNDSYNGEILRAIENECRLLGFEVMLNFVRAGDEPLSWLENISGLILLGGGLITDEIVQELRGYAVPMVLVDNYTHTGDGLSVHSDHYGAGYLATEYLIRNGHTHIGFISGPAKYKPLIDRYAGYCAALRENGLTLVTDYITPNFDRKYIKGYYEMKYLLELPRRPTAVFAVSDRSAFGALQALQDAGLTPGRDIELIGCDNISGDQEIKRRIPTVHIPRAEVGQMAARFLLEAMRGNELSGKVIIPGRLVLPETSEAAAGGAQDNAVTAASGGSESGQHFS</sequence>
<dbReference type="CDD" id="cd01392">
    <property type="entry name" value="HTH_LacI"/>
    <property type="match status" value="1"/>
</dbReference>
<dbReference type="EMBL" id="QRDZ01000032">
    <property type="protein sequence ID" value="RED59092.1"/>
    <property type="molecule type" value="Genomic_DNA"/>
</dbReference>
<proteinExistence type="predicted"/>
<protein>
    <submittedName>
        <fullName evidence="7">LacI family transcriptional regulator</fullName>
    </submittedName>
</protein>
<comment type="caution">
    <text evidence="7">The sequence shown here is derived from an EMBL/GenBank/DDBJ whole genome shotgun (WGS) entry which is preliminary data.</text>
</comment>
<evidence type="ECO:0000256" key="3">
    <source>
        <dbReference type="ARBA" id="ARBA00023163"/>
    </source>
</evidence>
<keyword evidence="1" id="KW-0805">Transcription regulation</keyword>
<dbReference type="Gene3D" id="1.10.260.40">
    <property type="entry name" value="lambda repressor-like DNA-binding domains"/>
    <property type="match status" value="1"/>
</dbReference>
<evidence type="ECO:0000256" key="4">
    <source>
        <dbReference type="SAM" id="MobiDB-lite"/>
    </source>
</evidence>
<dbReference type="InterPro" id="IPR028082">
    <property type="entry name" value="Peripla_BP_I"/>
</dbReference>
<dbReference type="RefSeq" id="WP_116064347.1">
    <property type="nucleotide sequence ID" value="NZ_QRDZ01000032.1"/>
</dbReference>
<evidence type="ECO:0000256" key="2">
    <source>
        <dbReference type="ARBA" id="ARBA00023125"/>
    </source>
</evidence>
<evidence type="ECO:0000313" key="7">
    <source>
        <dbReference type="EMBL" id="RED59092.1"/>
    </source>
</evidence>
<dbReference type="CDD" id="cd06267">
    <property type="entry name" value="PBP1_LacI_sugar_binding-like"/>
    <property type="match status" value="1"/>
</dbReference>
<evidence type="ECO:0000256" key="1">
    <source>
        <dbReference type="ARBA" id="ARBA00023015"/>
    </source>
</evidence>
<evidence type="ECO:0000259" key="5">
    <source>
        <dbReference type="Pfam" id="PF00356"/>
    </source>
</evidence>
<keyword evidence="8" id="KW-1185">Reference proteome</keyword>
<evidence type="ECO:0000259" key="6">
    <source>
        <dbReference type="Pfam" id="PF13377"/>
    </source>
</evidence>
<feature type="region of interest" description="Disordered" evidence="4">
    <location>
        <begin position="336"/>
        <end position="357"/>
    </location>
</feature>
<dbReference type="AlphaFoldDB" id="A0A3D9IBE5"/>
<dbReference type="Gene3D" id="3.40.50.2300">
    <property type="match status" value="2"/>
</dbReference>
<reference evidence="7 8" key="1">
    <citation type="submission" date="2018-07" db="EMBL/GenBank/DDBJ databases">
        <title>Genomic Encyclopedia of Type Strains, Phase III (KMG-III): the genomes of soil and plant-associated and newly described type strains.</title>
        <authorList>
            <person name="Whitman W."/>
        </authorList>
    </citation>
    <scope>NUCLEOTIDE SEQUENCE [LARGE SCALE GENOMIC DNA]</scope>
    <source>
        <strain evidence="7 8">CECT 7287</strain>
    </source>
</reference>
<dbReference type="GO" id="GO:0003700">
    <property type="term" value="F:DNA-binding transcription factor activity"/>
    <property type="evidence" value="ECO:0007669"/>
    <property type="project" value="TreeGrafter"/>
</dbReference>